<dbReference type="HAMAP" id="MF_00185">
    <property type="entry name" value="IPP_trans"/>
    <property type="match status" value="1"/>
</dbReference>
<dbReference type="InterPro" id="IPR018022">
    <property type="entry name" value="IPT"/>
</dbReference>
<comment type="similarity">
    <text evidence="3 10 13">Belongs to the IPP transferase family.</text>
</comment>
<keyword evidence="5 10" id="KW-0819">tRNA processing</keyword>
<keyword evidence="4 10" id="KW-0808">Transferase</keyword>
<comment type="catalytic activity">
    <reaction evidence="9 10 11">
        <text>adenosine(37) in tRNA + dimethylallyl diphosphate = N(6)-dimethylallyladenosine(37) in tRNA + diphosphate</text>
        <dbReference type="Rhea" id="RHEA:26482"/>
        <dbReference type="Rhea" id="RHEA-COMP:10162"/>
        <dbReference type="Rhea" id="RHEA-COMP:10375"/>
        <dbReference type="ChEBI" id="CHEBI:33019"/>
        <dbReference type="ChEBI" id="CHEBI:57623"/>
        <dbReference type="ChEBI" id="CHEBI:74411"/>
        <dbReference type="ChEBI" id="CHEBI:74415"/>
        <dbReference type="EC" id="2.5.1.75"/>
    </reaction>
</comment>
<feature type="binding site" evidence="10">
    <location>
        <begin position="10"/>
        <end position="15"/>
    </location>
    <ligand>
        <name>substrate</name>
    </ligand>
</feature>
<keyword evidence="7 10" id="KW-0067">ATP-binding</keyword>
<dbReference type="EC" id="2.5.1.75" evidence="10"/>
<comment type="subunit">
    <text evidence="10">Monomer.</text>
</comment>
<evidence type="ECO:0000256" key="4">
    <source>
        <dbReference type="ARBA" id="ARBA00022679"/>
    </source>
</evidence>
<dbReference type="KEGG" id="gtl:EP073_05550"/>
<dbReference type="AlphaFoldDB" id="A0A410JXI8"/>
<evidence type="ECO:0000313" key="14">
    <source>
        <dbReference type="EMBL" id="QAR32887.1"/>
    </source>
</evidence>
<dbReference type="EMBL" id="CP035108">
    <property type="protein sequence ID" value="QAR32887.1"/>
    <property type="molecule type" value="Genomic_DNA"/>
</dbReference>
<comment type="function">
    <text evidence="2 10 12">Catalyzes the transfer of a dimethylallyl group onto the adenine at position 37 in tRNAs that read codons beginning with uridine, leading to the formation of N6-(dimethylallyl)adenosine (i(6)A).</text>
</comment>
<name>A0A410JXI8_9BACT</name>
<gene>
    <name evidence="10 14" type="primary">miaA</name>
    <name evidence="14" type="ORF">EP073_05550</name>
</gene>
<dbReference type="Pfam" id="PF01715">
    <property type="entry name" value="IPPT"/>
    <property type="match status" value="1"/>
</dbReference>
<dbReference type="Gene3D" id="3.40.50.300">
    <property type="entry name" value="P-loop containing nucleotide triphosphate hydrolases"/>
    <property type="match status" value="1"/>
</dbReference>
<dbReference type="PANTHER" id="PTHR11088:SF60">
    <property type="entry name" value="TRNA DIMETHYLALLYLTRANSFERASE"/>
    <property type="match status" value="1"/>
</dbReference>
<evidence type="ECO:0000256" key="1">
    <source>
        <dbReference type="ARBA" id="ARBA00001946"/>
    </source>
</evidence>
<evidence type="ECO:0000256" key="11">
    <source>
        <dbReference type="RuleBase" id="RU003783"/>
    </source>
</evidence>
<dbReference type="Gene3D" id="1.10.20.140">
    <property type="match status" value="1"/>
</dbReference>
<evidence type="ECO:0000256" key="7">
    <source>
        <dbReference type="ARBA" id="ARBA00022840"/>
    </source>
</evidence>
<evidence type="ECO:0000256" key="10">
    <source>
        <dbReference type="HAMAP-Rule" id="MF_00185"/>
    </source>
</evidence>
<evidence type="ECO:0000256" key="8">
    <source>
        <dbReference type="ARBA" id="ARBA00022842"/>
    </source>
</evidence>
<keyword evidence="8 10" id="KW-0460">Magnesium</keyword>
<evidence type="ECO:0000256" key="9">
    <source>
        <dbReference type="ARBA" id="ARBA00049563"/>
    </source>
</evidence>
<feature type="site" description="Interaction with substrate tRNA" evidence="10">
    <location>
        <position position="121"/>
    </location>
</feature>
<proteinExistence type="inferred from homology"/>
<evidence type="ECO:0000256" key="2">
    <source>
        <dbReference type="ARBA" id="ARBA00003213"/>
    </source>
</evidence>
<dbReference type="InterPro" id="IPR027417">
    <property type="entry name" value="P-loop_NTPase"/>
</dbReference>
<accession>A0A410JXI8</accession>
<keyword evidence="6 10" id="KW-0547">Nucleotide-binding</keyword>
<dbReference type="Proteomes" id="UP000287502">
    <property type="component" value="Chromosome"/>
</dbReference>
<reference evidence="14 15" key="1">
    <citation type="submission" date="2019-01" db="EMBL/GenBank/DDBJ databases">
        <title>Geovibrio thiophilus DSM 11263, complete genome.</title>
        <authorList>
            <person name="Spring S."/>
            <person name="Bunk B."/>
            <person name="Sproer C."/>
        </authorList>
    </citation>
    <scope>NUCLEOTIDE SEQUENCE [LARGE SCALE GENOMIC DNA]</scope>
    <source>
        <strain evidence="14 15">DSM 11263</strain>
    </source>
</reference>
<evidence type="ECO:0000313" key="15">
    <source>
        <dbReference type="Proteomes" id="UP000287502"/>
    </source>
</evidence>
<dbReference type="OrthoDB" id="9776390at2"/>
<comment type="cofactor">
    <cofactor evidence="1 10">
        <name>Mg(2+)</name>
        <dbReference type="ChEBI" id="CHEBI:18420"/>
    </cofactor>
</comment>
<dbReference type="SUPFAM" id="SSF52540">
    <property type="entry name" value="P-loop containing nucleoside triphosphate hydrolases"/>
    <property type="match status" value="1"/>
</dbReference>
<dbReference type="GO" id="GO:0006400">
    <property type="term" value="P:tRNA modification"/>
    <property type="evidence" value="ECO:0007669"/>
    <property type="project" value="TreeGrafter"/>
</dbReference>
<comment type="caution">
    <text evidence="10">Lacks conserved residue(s) required for the propagation of feature annotation.</text>
</comment>
<dbReference type="PANTHER" id="PTHR11088">
    <property type="entry name" value="TRNA DIMETHYLALLYLTRANSFERASE"/>
    <property type="match status" value="1"/>
</dbReference>
<keyword evidence="15" id="KW-1185">Reference proteome</keyword>
<evidence type="ECO:0000256" key="6">
    <source>
        <dbReference type="ARBA" id="ARBA00022741"/>
    </source>
</evidence>
<feature type="site" description="Interaction with substrate tRNA" evidence="10">
    <location>
        <position position="99"/>
    </location>
</feature>
<protein>
    <recommendedName>
        <fullName evidence="10">tRNA dimethylallyltransferase</fullName>
        <ecNumber evidence="10">2.5.1.75</ecNumber>
    </recommendedName>
    <alternativeName>
        <fullName evidence="10">Dimethylallyl diphosphate:tRNA dimethylallyltransferase</fullName>
        <shortName evidence="10">DMAPP:tRNA dimethylallyltransferase</shortName>
        <shortName evidence="10">DMATase</shortName>
    </alternativeName>
    <alternativeName>
        <fullName evidence="10">Isopentenyl-diphosphate:tRNA isopentenyltransferase</fullName>
        <shortName evidence="10">IPP transferase</shortName>
        <shortName evidence="10">IPPT</shortName>
        <shortName evidence="10">IPTase</shortName>
    </alternativeName>
</protein>
<dbReference type="RefSeq" id="WP_128466173.1">
    <property type="nucleotide sequence ID" value="NZ_CP035108.1"/>
</dbReference>
<evidence type="ECO:0000256" key="5">
    <source>
        <dbReference type="ARBA" id="ARBA00022694"/>
    </source>
</evidence>
<sequence>MIVPIITGATGTGKTALAIELALRHNAEIISADAYQVYRGMDIGTAKPSKEELAVVRHHLIDVLDPDQTYSAGDFFEHAEKIAADIISRGKLPIIAGGTGLYAETLIKGIFNAPERDDNFRTALEEDGGKHGFALLHERLKSIDPEFAASIPPSDKARIIRGLEINRLCKMNVREAQKAFHVNPKHKYSVFLITDERERMYARINERVVRMYEAGWTGEVEDLLLKGYNENMQSFKAIGYRETAALVKGEADFESVVSAVQQKTRNFAKRQVTWFGHMDGLTELRAGDEENASRLSAFIRDYWA</sequence>
<dbReference type="NCBIfam" id="TIGR00174">
    <property type="entry name" value="miaA"/>
    <property type="match status" value="1"/>
</dbReference>
<feature type="binding site" evidence="10">
    <location>
        <begin position="8"/>
        <end position="15"/>
    </location>
    <ligand>
        <name>ATP</name>
        <dbReference type="ChEBI" id="CHEBI:30616"/>
    </ligand>
</feature>
<organism evidence="14 15">
    <name type="scientific">Geovibrio thiophilus</name>
    <dbReference type="NCBI Taxonomy" id="139438"/>
    <lineage>
        <taxon>Bacteria</taxon>
        <taxon>Pseudomonadati</taxon>
        <taxon>Deferribacterota</taxon>
        <taxon>Deferribacteres</taxon>
        <taxon>Deferribacterales</taxon>
        <taxon>Geovibrionaceae</taxon>
        <taxon>Geovibrio</taxon>
    </lineage>
</organism>
<evidence type="ECO:0000256" key="3">
    <source>
        <dbReference type="ARBA" id="ARBA00005842"/>
    </source>
</evidence>
<dbReference type="GO" id="GO:0052381">
    <property type="term" value="F:tRNA dimethylallyltransferase activity"/>
    <property type="evidence" value="ECO:0007669"/>
    <property type="project" value="UniProtKB-UniRule"/>
</dbReference>
<evidence type="ECO:0000256" key="12">
    <source>
        <dbReference type="RuleBase" id="RU003784"/>
    </source>
</evidence>
<evidence type="ECO:0000256" key="13">
    <source>
        <dbReference type="RuleBase" id="RU003785"/>
    </source>
</evidence>
<dbReference type="InterPro" id="IPR039657">
    <property type="entry name" value="Dimethylallyltransferase"/>
</dbReference>
<dbReference type="GO" id="GO:0005524">
    <property type="term" value="F:ATP binding"/>
    <property type="evidence" value="ECO:0007669"/>
    <property type="project" value="UniProtKB-UniRule"/>
</dbReference>